<evidence type="ECO:0000256" key="1">
    <source>
        <dbReference type="SAM" id="SignalP"/>
    </source>
</evidence>
<evidence type="ECO:0008006" key="4">
    <source>
        <dbReference type="Google" id="ProtNLM"/>
    </source>
</evidence>
<keyword evidence="1" id="KW-0732">Signal</keyword>
<organism evidence="2 3">
    <name type="scientific">Succiniclasticum ruminis</name>
    <dbReference type="NCBI Taxonomy" id="40841"/>
    <lineage>
        <taxon>Bacteria</taxon>
        <taxon>Bacillati</taxon>
        <taxon>Bacillota</taxon>
        <taxon>Negativicutes</taxon>
        <taxon>Acidaminococcales</taxon>
        <taxon>Acidaminococcaceae</taxon>
        <taxon>Succiniclasticum</taxon>
    </lineage>
</organism>
<dbReference type="AlphaFoldDB" id="A0A1G6L1R5"/>
<dbReference type="EMBL" id="FMYW01000006">
    <property type="protein sequence ID" value="SDC37031.1"/>
    <property type="molecule type" value="Genomic_DNA"/>
</dbReference>
<dbReference type="Gene3D" id="3.40.50.11970">
    <property type="match status" value="1"/>
</dbReference>
<accession>A0A1G6L1R5</accession>
<proteinExistence type="predicted"/>
<sequence length="697" mass="76980">METSFKMKKVFRYLCVVMMFLLSLSVAGCFDDDDEPASSGSGGSSASYSNKGMKNPDEVKIKVKDGKVVTLDNQKPHNFRGAQPVAKKPFTLMVYMCGTDLEGEGGAASGDIMEMAASKFKGEKLNVVILTGGTKQWKIKDIGRNTCNIYTLEGETLVRQATFGRQLLSDPGTLATFVNYASTIYPSDKYALVFWNHGGGPVWGFAVDEMAKKEKNSLFVPELNVALANSALAKKKAEFIGFDACLMATVETAQQMQRYARYMVASEELEPGFGWDWRWLRTLSENTDKDILVSLKEVVNRFVDCCEENSGWFIDFSGTLSVIDLGKIDKVAVALSDLGTEANGIFNSRKKAVAFQKGRAKTKSFGDLGDDGNFDVVDLGDYAEKLYAAFPDRAEALKKAVVDAVVYAKHSSSVSCATGMTTYFPYNASFNEAQGTWPVYAKLYKNVNAIAGHTSFLTRFGQCLVPVASVPGEHKKRAGTKAAKGGVEATLPAEDEAQAIEAKFVLWRELEPGSDYFVRLLVDKDVQSEGGKYNAKFDGKLMSFQDEFIYVREKDRNEKTGVVTYDSPAYLNGVKVRVLIRRDAKNKDGKIVGALRVAGPDGSKVASKTVMPVKKGDKLQFRYWANLWTKPGDAAKYAGQPTHKWVKGKEMTVGDSLALKKKAVGKELYLATFWITEMNADMKISNYYTQKLEMRRK</sequence>
<dbReference type="Proteomes" id="UP000198943">
    <property type="component" value="Unassembled WGS sequence"/>
</dbReference>
<dbReference type="InterPro" id="IPR005077">
    <property type="entry name" value="Peptidase_C11"/>
</dbReference>
<dbReference type="RefSeq" id="WP_093730091.1">
    <property type="nucleotide sequence ID" value="NZ_FMYW01000006.1"/>
</dbReference>
<reference evidence="3" key="1">
    <citation type="submission" date="2016-10" db="EMBL/GenBank/DDBJ databases">
        <authorList>
            <person name="Varghese N."/>
            <person name="Submissions S."/>
        </authorList>
    </citation>
    <scope>NUCLEOTIDE SEQUENCE [LARGE SCALE GENOMIC DNA]</scope>
    <source>
        <strain evidence="3">DSM 11005</strain>
    </source>
</reference>
<gene>
    <name evidence="2" type="ORF">SAMN04487864_1063</name>
</gene>
<dbReference type="OrthoDB" id="5507507at2"/>
<feature type="chain" id="PRO_5039295102" description="Clostripain" evidence="1">
    <location>
        <begin position="30"/>
        <end position="697"/>
    </location>
</feature>
<name>A0A1G6L1R5_9FIRM</name>
<dbReference type="Pfam" id="PF03415">
    <property type="entry name" value="Peptidase_C11"/>
    <property type="match status" value="1"/>
</dbReference>
<dbReference type="PANTHER" id="PTHR37835">
    <property type="entry name" value="ALPHA-CLOSTRIPAIN"/>
    <property type="match status" value="1"/>
</dbReference>
<keyword evidence="3" id="KW-1185">Reference proteome</keyword>
<feature type="signal peptide" evidence="1">
    <location>
        <begin position="1"/>
        <end position="29"/>
    </location>
</feature>
<evidence type="ECO:0000313" key="3">
    <source>
        <dbReference type="Proteomes" id="UP000198943"/>
    </source>
</evidence>
<dbReference type="PANTHER" id="PTHR37835:SF1">
    <property type="entry name" value="ALPHA-CLOSTRIPAIN"/>
    <property type="match status" value="1"/>
</dbReference>
<dbReference type="PROSITE" id="PS51257">
    <property type="entry name" value="PROKAR_LIPOPROTEIN"/>
    <property type="match status" value="1"/>
</dbReference>
<evidence type="ECO:0000313" key="2">
    <source>
        <dbReference type="EMBL" id="SDC37031.1"/>
    </source>
</evidence>
<protein>
    <recommendedName>
        <fullName evidence="4">Clostripain</fullName>
    </recommendedName>
</protein>